<dbReference type="PANTHER" id="PTHR11727:SF7">
    <property type="entry name" value="DIMETHYLADENOSINE TRANSFERASE-RELATED"/>
    <property type="match status" value="1"/>
</dbReference>
<dbReference type="EMBL" id="CP008748">
    <property type="protein sequence ID" value="ASI53823.1"/>
    <property type="molecule type" value="Genomic_DNA"/>
</dbReference>
<dbReference type="EC" id="2.1.1.182" evidence="7"/>
<evidence type="ECO:0000256" key="4">
    <source>
        <dbReference type="ARBA" id="ARBA00022679"/>
    </source>
</evidence>
<dbReference type="InterPro" id="IPR020596">
    <property type="entry name" value="rRNA_Ade_Mease_Trfase_CS"/>
</dbReference>
<feature type="binding site" evidence="7 8">
    <location>
        <position position="103"/>
    </location>
    <ligand>
        <name>S-adenosyl-L-methionine</name>
        <dbReference type="ChEBI" id="CHEBI:59789"/>
    </ligand>
</feature>
<dbReference type="InterPro" id="IPR011530">
    <property type="entry name" value="rRNA_adenine_dimethylase"/>
</dbReference>
<dbReference type="InterPro" id="IPR020598">
    <property type="entry name" value="rRNA_Ade_methylase_Trfase_N"/>
</dbReference>
<reference evidence="10 11" key="1">
    <citation type="submission" date="2014-06" db="EMBL/GenBank/DDBJ databases">
        <title>The Whole Genome Sequence of Mycoplasma hyosynoviae strain ATCC 27095.</title>
        <authorList>
            <person name="Calcutt M.J."/>
            <person name="Foecking M.F."/>
        </authorList>
    </citation>
    <scope>NUCLEOTIDE SEQUENCE [LARGE SCALE GENOMIC DNA]</scope>
    <source>
        <strain evidence="10 11">M60</strain>
    </source>
</reference>
<evidence type="ECO:0000256" key="5">
    <source>
        <dbReference type="ARBA" id="ARBA00022691"/>
    </source>
</evidence>
<feature type="domain" description="Ribosomal RNA adenine methylase transferase N-terminal" evidence="9">
    <location>
        <begin position="23"/>
        <end position="188"/>
    </location>
</feature>
<feature type="binding site" evidence="7 8">
    <location>
        <position position="63"/>
    </location>
    <ligand>
        <name>S-adenosyl-L-methionine</name>
        <dbReference type="ChEBI" id="CHEBI:59789"/>
    </ligand>
</feature>
<protein>
    <recommendedName>
        <fullName evidence="7">Ribosomal RNA small subunit methyltransferase A</fullName>
        <ecNumber evidence="7">2.1.1.182</ecNumber>
    </recommendedName>
    <alternativeName>
        <fullName evidence="7">16S rRNA (adenine(1518)-N(6)/adenine(1519)-N(6))-dimethyltransferase</fullName>
    </alternativeName>
    <alternativeName>
        <fullName evidence="7">16S rRNA dimethyladenosine transferase</fullName>
    </alternativeName>
    <alternativeName>
        <fullName evidence="7">16S rRNA dimethylase</fullName>
    </alternativeName>
    <alternativeName>
        <fullName evidence="7">S-adenosylmethionine-6-N', N'-adenosyl(rRNA) dimethyltransferase</fullName>
    </alternativeName>
</protein>
<dbReference type="InterPro" id="IPR023165">
    <property type="entry name" value="rRNA_Ade_diMease-like_C"/>
</dbReference>
<dbReference type="InterPro" id="IPR001737">
    <property type="entry name" value="KsgA/Erm"/>
</dbReference>
<dbReference type="GO" id="GO:0005829">
    <property type="term" value="C:cytosol"/>
    <property type="evidence" value="ECO:0007669"/>
    <property type="project" value="TreeGrafter"/>
</dbReference>
<comment type="function">
    <text evidence="7">Specifically dimethylates two adjacent adenosines (A1518 and A1519) in the loop of a conserved hairpin near the 3'-end of 16S rRNA in the 30S particle. May play a critical role in biogenesis of 30S subunits.</text>
</comment>
<dbReference type="RefSeq" id="WP_119863761.1">
    <property type="nucleotide sequence ID" value="NZ_CP008748.1"/>
</dbReference>
<dbReference type="InterPro" id="IPR029063">
    <property type="entry name" value="SAM-dependent_MTases_sf"/>
</dbReference>
<dbReference type="GO" id="GO:0052908">
    <property type="term" value="F:16S rRNA (adenine(1518)-N(6)/adenine(1519)-N(6))-dimethyltransferase activity"/>
    <property type="evidence" value="ECO:0007669"/>
    <property type="project" value="UniProtKB-EC"/>
</dbReference>
<dbReference type="KEGG" id="mhyv:MHSN_01205"/>
<comment type="subcellular location">
    <subcellularLocation>
        <location evidence="7">Cytoplasm</location>
    </subcellularLocation>
</comment>
<dbReference type="PROSITE" id="PS01131">
    <property type="entry name" value="RRNA_A_DIMETH"/>
    <property type="match status" value="1"/>
</dbReference>
<dbReference type="SUPFAM" id="SSF53335">
    <property type="entry name" value="S-adenosyl-L-methionine-dependent methyltransferases"/>
    <property type="match status" value="1"/>
</dbReference>
<proteinExistence type="inferred from homology"/>
<keyword evidence="4 7" id="KW-0808">Transferase</keyword>
<evidence type="ECO:0000313" key="11">
    <source>
        <dbReference type="Proteomes" id="UP000264882"/>
    </source>
</evidence>
<feature type="binding site" evidence="7 8">
    <location>
        <position position="18"/>
    </location>
    <ligand>
        <name>S-adenosyl-L-methionine</name>
        <dbReference type="ChEBI" id="CHEBI:59789"/>
    </ligand>
</feature>
<evidence type="ECO:0000256" key="6">
    <source>
        <dbReference type="ARBA" id="ARBA00022884"/>
    </source>
</evidence>
<feature type="binding site" evidence="7 8">
    <location>
        <position position="42"/>
    </location>
    <ligand>
        <name>S-adenosyl-L-methionine</name>
        <dbReference type="ChEBI" id="CHEBI:59789"/>
    </ligand>
</feature>
<evidence type="ECO:0000313" key="10">
    <source>
        <dbReference type="EMBL" id="ASI53823.1"/>
    </source>
</evidence>
<dbReference type="PROSITE" id="PS51689">
    <property type="entry name" value="SAM_RNA_A_N6_MT"/>
    <property type="match status" value="1"/>
</dbReference>
<dbReference type="SMART" id="SM00650">
    <property type="entry name" value="rADc"/>
    <property type="match status" value="1"/>
</dbReference>
<dbReference type="HAMAP" id="MF_00607">
    <property type="entry name" value="16SrRNA_methyltr_A"/>
    <property type="match status" value="1"/>
</dbReference>
<keyword evidence="3 7" id="KW-0489">Methyltransferase</keyword>
<organism evidence="10 11">
    <name type="scientific">Metamycoplasma hyosynoviae</name>
    <dbReference type="NCBI Taxonomy" id="29559"/>
    <lineage>
        <taxon>Bacteria</taxon>
        <taxon>Bacillati</taxon>
        <taxon>Mycoplasmatota</taxon>
        <taxon>Mycoplasmoidales</taxon>
        <taxon>Metamycoplasmataceae</taxon>
        <taxon>Metamycoplasma</taxon>
    </lineage>
</organism>
<evidence type="ECO:0000256" key="1">
    <source>
        <dbReference type="ARBA" id="ARBA00022490"/>
    </source>
</evidence>
<dbReference type="Pfam" id="PF00398">
    <property type="entry name" value="RrnaAD"/>
    <property type="match status" value="1"/>
</dbReference>
<name>A0A4P1QG13_9BACT</name>
<gene>
    <name evidence="7" type="primary">rsmA</name>
    <name evidence="7" type="synonym">ksgA</name>
    <name evidence="10" type="ORF">MHSN_01205</name>
</gene>
<feature type="binding site" evidence="7 8">
    <location>
        <position position="86"/>
    </location>
    <ligand>
        <name>S-adenosyl-L-methionine</name>
        <dbReference type="ChEBI" id="CHEBI:59789"/>
    </ligand>
</feature>
<evidence type="ECO:0000256" key="3">
    <source>
        <dbReference type="ARBA" id="ARBA00022603"/>
    </source>
</evidence>
<dbReference type="AlphaFoldDB" id="A0A4P1QG13"/>
<comment type="catalytic activity">
    <reaction evidence="7">
        <text>adenosine(1518)/adenosine(1519) in 16S rRNA + 4 S-adenosyl-L-methionine = N(6)-dimethyladenosine(1518)/N(6)-dimethyladenosine(1519) in 16S rRNA + 4 S-adenosyl-L-homocysteine + 4 H(+)</text>
        <dbReference type="Rhea" id="RHEA:19609"/>
        <dbReference type="Rhea" id="RHEA-COMP:10232"/>
        <dbReference type="Rhea" id="RHEA-COMP:10233"/>
        <dbReference type="ChEBI" id="CHEBI:15378"/>
        <dbReference type="ChEBI" id="CHEBI:57856"/>
        <dbReference type="ChEBI" id="CHEBI:59789"/>
        <dbReference type="ChEBI" id="CHEBI:74411"/>
        <dbReference type="ChEBI" id="CHEBI:74493"/>
        <dbReference type="EC" id="2.1.1.182"/>
    </reaction>
</comment>
<sequence length="257" mass="29693">MSDIFKNKPKKSLGQNFLINENINKKIVDIAQCSNKDVIEIGPGKGALTKYLISKAKNVVAYEIDKDLIEDLENLKASNLKIVNIDFLKIRDLDFENQIVIGNIPYYITSDIIFKLLEFIFKIESIVLLMQEEVADRICAIPKTKEYGKLAVSLQACANCQKLLKVKAENFYPIPKVNSAVIKIEFKKQLDFDLKNFLEFTKTIFQFKRKTLFNNLKNKYSLEKINQIFNANNLTFKTRSEELEVVQIIKLFKSFSN</sequence>
<dbReference type="PANTHER" id="PTHR11727">
    <property type="entry name" value="DIMETHYLADENOSINE TRANSFERASE"/>
    <property type="match status" value="1"/>
</dbReference>
<keyword evidence="11" id="KW-1185">Reference proteome</keyword>
<dbReference type="Gene3D" id="1.10.8.100">
    <property type="entry name" value="Ribosomal RNA adenine dimethylase-like, domain 2"/>
    <property type="match status" value="1"/>
</dbReference>
<evidence type="ECO:0000256" key="8">
    <source>
        <dbReference type="PROSITE-ProRule" id="PRU01026"/>
    </source>
</evidence>
<accession>A0A4P1QG13</accession>
<keyword evidence="2 7" id="KW-0698">rRNA processing</keyword>
<dbReference type="Proteomes" id="UP000264882">
    <property type="component" value="Chromosome"/>
</dbReference>
<evidence type="ECO:0000259" key="9">
    <source>
        <dbReference type="SMART" id="SM00650"/>
    </source>
</evidence>
<dbReference type="GO" id="GO:0003723">
    <property type="term" value="F:RNA binding"/>
    <property type="evidence" value="ECO:0007669"/>
    <property type="project" value="UniProtKB-UniRule"/>
</dbReference>
<dbReference type="CDD" id="cd02440">
    <property type="entry name" value="AdoMet_MTases"/>
    <property type="match status" value="1"/>
</dbReference>
<evidence type="ECO:0000256" key="7">
    <source>
        <dbReference type="HAMAP-Rule" id="MF_00607"/>
    </source>
</evidence>
<dbReference type="Gene3D" id="3.40.50.150">
    <property type="entry name" value="Vaccinia Virus protein VP39"/>
    <property type="match status" value="1"/>
</dbReference>
<comment type="similarity">
    <text evidence="7">Belongs to the class I-like SAM-binding methyltransferase superfamily. rRNA adenine N(6)-methyltransferase family. RsmA subfamily.</text>
</comment>
<feature type="binding site" evidence="7 8">
    <location>
        <position position="16"/>
    </location>
    <ligand>
        <name>S-adenosyl-L-methionine</name>
        <dbReference type="ChEBI" id="CHEBI:59789"/>
    </ligand>
</feature>
<keyword evidence="1 7" id="KW-0963">Cytoplasm</keyword>
<dbReference type="NCBIfam" id="TIGR00755">
    <property type="entry name" value="ksgA"/>
    <property type="match status" value="1"/>
</dbReference>
<keyword evidence="6 7" id="KW-0694">RNA-binding</keyword>
<keyword evidence="5 7" id="KW-0949">S-adenosyl-L-methionine</keyword>
<evidence type="ECO:0000256" key="2">
    <source>
        <dbReference type="ARBA" id="ARBA00022552"/>
    </source>
</evidence>